<dbReference type="EMBL" id="JAUSUZ010000001">
    <property type="protein sequence ID" value="MDQ0364510.1"/>
    <property type="molecule type" value="Genomic_DNA"/>
</dbReference>
<sequence length="176" mass="19004">MDDVRDLAVIRRAVASDLDAVNDMHARCSAETRRARYHGQRDRIRAVEWAALCEPGYGFSALVTVQGHTVGLVNVIGTAAAAPWEAGLLIEDAWQGRGLGTRAAAYLVWESRASGACGIEALVEADNARGKRVFTRLGAEWFREEPGVLTARIRFSVPAAVGSDRSPSRPPMGACR</sequence>
<dbReference type="InterPro" id="IPR016181">
    <property type="entry name" value="Acyl_CoA_acyltransferase"/>
</dbReference>
<comment type="caution">
    <text evidence="2">The sequence shown here is derived from an EMBL/GenBank/DDBJ whole genome shotgun (WGS) entry which is preliminary data.</text>
</comment>
<dbReference type="InterPro" id="IPR000182">
    <property type="entry name" value="GNAT_dom"/>
</dbReference>
<dbReference type="PROSITE" id="PS51186">
    <property type="entry name" value="GNAT"/>
    <property type="match status" value="1"/>
</dbReference>
<protein>
    <submittedName>
        <fullName evidence="2">GNAT superfamily N-acetyltransferase</fullName>
    </submittedName>
</protein>
<organism evidence="2 3">
    <name type="scientific">Catenuloplanes indicus</name>
    <dbReference type="NCBI Taxonomy" id="137267"/>
    <lineage>
        <taxon>Bacteria</taxon>
        <taxon>Bacillati</taxon>
        <taxon>Actinomycetota</taxon>
        <taxon>Actinomycetes</taxon>
        <taxon>Micromonosporales</taxon>
        <taxon>Micromonosporaceae</taxon>
        <taxon>Catenuloplanes</taxon>
    </lineage>
</organism>
<gene>
    <name evidence="2" type="ORF">J2S42_001179</name>
</gene>
<keyword evidence="3" id="KW-1185">Reference proteome</keyword>
<dbReference type="Gene3D" id="3.40.630.30">
    <property type="match status" value="1"/>
</dbReference>
<dbReference type="AlphaFoldDB" id="A0AAE3VWV2"/>
<evidence type="ECO:0000259" key="1">
    <source>
        <dbReference type="PROSITE" id="PS51186"/>
    </source>
</evidence>
<name>A0AAE3VWV2_9ACTN</name>
<dbReference type="SUPFAM" id="SSF55729">
    <property type="entry name" value="Acyl-CoA N-acyltransferases (Nat)"/>
    <property type="match status" value="1"/>
</dbReference>
<feature type="domain" description="N-acetyltransferase" evidence="1">
    <location>
        <begin position="8"/>
        <end position="160"/>
    </location>
</feature>
<accession>A0AAE3VWV2</accession>
<evidence type="ECO:0000313" key="3">
    <source>
        <dbReference type="Proteomes" id="UP001240236"/>
    </source>
</evidence>
<dbReference type="GO" id="GO:0016747">
    <property type="term" value="F:acyltransferase activity, transferring groups other than amino-acyl groups"/>
    <property type="evidence" value="ECO:0007669"/>
    <property type="project" value="InterPro"/>
</dbReference>
<reference evidence="2 3" key="1">
    <citation type="submission" date="2023-07" db="EMBL/GenBank/DDBJ databases">
        <title>Sequencing the genomes of 1000 actinobacteria strains.</title>
        <authorList>
            <person name="Klenk H.-P."/>
        </authorList>
    </citation>
    <scope>NUCLEOTIDE SEQUENCE [LARGE SCALE GENOMIC DNA]</scope>
    <source>
        <strain evidence="2 3">DSM 44709</strain>
    </source>
</reference>
<dbReference type="Pfam" id="PF13302">
    <property type="entry name" value="Acetyltransf_3"/>
    <property type="match status" value="1"/>
</dbReference>
<dbReference type="RefSeq" id="WP_307235976.1">
    <property type="nucleotide sequence ID" value="NZ_JAUSUZ010000001.1"/>
</dbReference>
<dbReference type="Proteomes" id="UP001240236">
    <property type="component" value="Unassembled WGS sequence"/>
</dbReference>
<proteinExistence type="predicted"/>
<evidence type="ECO:0000313" key="2">
    <source>
        <dbReference type="EMBL" id="MDQ0364510.1"/>
    </source>
</evidence>